<comment type="caution">
    <text evidence="1">The sequence shown here is derived from an EMBL/GenBank/DDBJ whole genome shotgun (WGS) entry which is preliminary data.</text>
</comment>
<dbReference type="AlphaFoldDB" id="A0A7X0XBP3"/>
<evidence type="ECO:0000313" key="2">
    <source>
        <dbReference type="Proteomes" id="UP000533953"/>
    </source>
</evidence>
<proteinExistence type="predicted"/>
<dbReference type="EMBL" id="JAASTX010000005">
    <property type="protein sequence ID" value="MBC1491167.1"/>
    <property type="molecule type" value="Genomic_DNA"/>
</dbReference>
<gene>
    <name evidence="1" type="ORF">HCI99_04950</name>
</gene>
<dbReference type="RefSeq" id="WP_185417016.1">
    <property type="nucleotide sequence ID" value="NZ_JAASTX010000005.1"/>
</dbReference>
<evidence type="ECO:0000313" key="1">
    <source>
        <dbReference type="EMBL" id="MBC1491167.1"/>
    </source>
</evidence>
<name>A0A7X0XBP3_9LIST</name>
<protein>
    <submittedName>
        <fullName evidence="1">Uncharacterized protein</fullName>
    </submittedName>
</protein>
<dbReference type="Proteomes" id="UP000533953">
    <property type="component" value="Unassembled WGS sequence"/>
</dbReference>
<accession>A0A7X0XBP3</accession>
<reference evidence="1 2" key="1">
    <citation type="submission" date="2020-03" db="EMBL/GenBank/DDBJ databases">
        <title>Soil Listeria distribution.</title>
        <authorList>
            <person name="Liao J."/>
            <person name="Wiedmann M."/>
        </authorList>
    </citation>
    <scope>NUCLEOTIDE SEQUENCE [LARGE SCALE GENOMIC DNA]</scope>
    <source>
        <strain evidence="1 2">FSL L7-1547</strain>
    </source>
</reference>
<sequence>MYLKEIRLYSDQDVSKCSFLETFHIQAEAITDLFSSYLNKIYTDKVRIVNINCVSEKNFEKPILISPFLDVCILYDVGTFNELGDEEKEKELVNLILRGMKVASEILDLDDALFMDIAKRISFLDYKNRFIWKKPKFSPDKKLKAYVRVEWGLQKVKVEIVIEDKKKNCILEEDVELKHPGRMGLDVLGELVWIDSKTVELRHQYIKDEVYQFSIKSV</sequence>
<organism evidence="1 2">
    <name type="scientific">Listeria booriae</name>
    <dbReference type="NCBI Taxonomy" id="1552123"/>
    <lineage>
        <taxon>Bacteria</taxon>
        <taxon>Bacillati</taxon>
        <taxon>Bacillota</taxon>
        <taxon>Bacilli</taxon>
        <taxon>Bacillales</taxon>
        <taxon>Listeriaceae</taxon>
        <taxon>Listeria</taxon>
    </lineage>
</organism>